<dbReference type="InterPro" id="IPR011059">
    <property type="entry name" value="Metal-dep_hydrolase_composite"/>
</dbReference>
<name>A0A245ZID1_9SPHN</name>
<dbReference type="Gene3D" id="3.30.110.90">
    <property type="entry name" value="Amidohydrolase"/>
    <property type="match status" value="1"/>
</dbReference>
<dbReference type="SUPFAM" id="SSF51338">
    <property type="entry name" value="Composite domain of metallo-dependent hydrolases"/>
    <property type="match status" value="1"/>
</dbReference>
<evidence type="ECO:0000313" key="3">
    <source>
        <dbReference type="EMBL" id="OWK29498.1"/>
    </source>
</evidence>
<reference evidence="3 4" key="1">
    <citation type="submission" date="2017-03" db="EMBL/GenBank/DDBJ databases">
        <title>Genome sequence of Sphingomonas dokdonensis DSM 21029.</title>
        <authorList>
            <person name="Poehlein A."/>
            <person name="Wuebbeler J.H."/>
            <person name="Steinbuechel A."/>
            <person name="Daniel R."/>
        </authorList>
    </citation>
    <scope>NUCLEOTIDE SEQUENCE [LARGE SCALE GENOMIC DNA]</scope>
    <source>
        <strain evidence="3 4">DSM 21029</strain>
    </source>
</reference>
<feature type="signal peptide" evidence="1">
    <location>
        <begin position="1"/>
        <end position="20"/>
    </location>
</feature>
<dbReference type="SUPFAM" id="SSF51556">
    <property type="entry name" value="Metallo-dependent hydrolases"/>
    <property type="match status" value="1"/>
</dbReference>
<dbReference type="Gene3D" id="3.40.50.10910">
    <property type="entry name" value="Amidohydrolase"/>
    <property type="match status" value="1"/>
</dbReference>
<dbReference type="Proteomes" id="UP000197290">
    <property type="component" value="Unassembled WGS sequence"/>
</dbReference>
<dbReference type="InterPro" id="IPR051781">
    <property type="entry name" value="Metallo-dep_Hydrolase"/>
</dbReference>
<organism evidence="3 4">
    <name type="scientific">Sphingomonas dokdonensis</name>
    <dbReference type="NCBI Taxonomy" id="344880"/>
    <lineage>
        <taxon>Bacteria</taxon>
        <taxon>Pseudomonadati</taxon>
        <taxon>Pseudomonadota</taxon>
        <taxon>Alphaproteobacteria</taxon>
        <taxon>Sphingomonadales</taxon>
        <taxon>Sphingomonadaceae</taxon>
        <taxon>Sphingomonas</taxon>
    </lineage>
</organism>
<proteinExistence type="predicted"/>
<keyword evidence="4" id="KW-1185">Reference proteome</keyword>
<feature type="domain" description="Amidohydrolase-related" evidence="2">
    <location>
        <begin position="85"/>
        <end position="433"/>
    </location>
</feature>
<dbReference type="Gene3D" id="2.30.40.10">
    <property type="entry name" value="Urease, subunit C, domain 1"/>
    <property type="match status" value="1"/>
</dbReference>
<sequence>MRVRLMVAAMAMAVPMGAAAAPDDSAAPAAVLYRHATLIDGTGGPAAADMTVVTRGERIDAVMPDAKVTPALLKGARVVDLKGRYLLPGLIDSHQHIATPPNRRRAEALMRRDLYSGITATRIMADDLRSVAEIARAAVVGEIASPDLYYAALFAGPSFFDDPRTLAVSAGIKPGTGAWMQAIDDKTDLPLAVARAKGTGATAIKIYANLPADLIAKITAEAHRQGMQVWAHGMVFPTPPAEVIAAGPDVVSHSCYLAYQAVAKRPATYQQRVVIDPAPFIARNNPVMGGLFATMKARGMLLDATLRVYQEGEKRAKAGGPPPYCSLDLAAALTAQAHEAGVEISAGTDGDTPAGAPYPGLFDEVELLVGKAGFTPAEAIRAATLTGAKTMGEEATQGTIAAGKLANMVVLARDPLADIANMRSVVMTVKRGRDYQRGAFKPVTAEELGRD</sequence>
<dbReference type="PANTHER" id="PTHR43135">
    <property type="entry name" value="ALPHA-D-RIBOSE 1-METHYLPHOSPHONATE 5-TRIPHOSPHATE DIPHOSPHATASE"/>
    <property type="match status" value="1"/>
</dbReference>
<evidence type="ECO:0000256" key="1">
    <source>
        <dbReference type="SAM" id="SignalP"/>
    </source>
</evidence>
<feature type="chain" id="PRO_5012444795" evidence="1">
    <location>
        <begin position="21"/>
        <end position="451"/>
    </location>
</feature>
<keyword evidence="3" id="KW-0378">Hydrolase</keyword>
<gene>
    <name evidence="3" type="primary">hutI_5</name>
    <name evidence="3" type="ORF">SPDO_24880</name>
</gene>
<dbReference type="AlphaFoldDB" id="A0A245ZID1"/>
<keyword evidence="1" id="KW-0732">Signal</keyword>
<accession>A0A245ZID1</accession>
<protein>
    <submittedName>
        <fullName evidence="3">Imidazolonepropionase</fullName>
        <ecNumber evidence="3">3.5.2.7</ecNumber>
    </submittedName>
</protein>
<dbReference type="OrthoDB" id="9782972at2"/>
<comment type="caution">
    <text evidence="3">The sequence shown here is derived from an EMBL/GenBank/DDBJ whole genome shotgun (WGS) entry which is preliminary data.</text>
</comment>
<dbReference type="InterPro" id="IPR006680">
    <property type="entry name" value="Amidohydro-rel"/>
</dbReference>
<dbReference type="Gene3D" id="1.20.58.520">
    <property type="entry name" value="Amidohydrolase"/>
    <property type="match status" value="1"/>
</dbReference>
<evidence type="ECO:0000259" key="2">
    <source>
        <dbReference type="Pfam" id="PF01979"/>
    </source>
</evidence>
<dbReference type="Pfam" id="PF01979">
    <property type="entry name" value="Amidohydro_1"/>
    <property type="match status" value="1"/>
</dbReference>
<dbReference type="InterPro" id="IPR032466">
    <property type="entry name" value="Metal_Hydrolase"/>
</dbReference>
<evidence type="ECO:0000313" key="4">
    <source>
        <dbReference type="Proteomes" id="UP000197290"/>
    </source>
</evidence>
<dbReference type="RefSeq" id="WP_088367785.1">
    <property type="nucleotide sequence ID" value="NZ_NBBI01000004.1"/>
</dbReference>
<dbReference type="EC" id="3.5.2.7" evidence="3"/>
<dbReference type="EMBL" id="NBBI01000004">
    <property type="protein sequence ID" value="OWK29498.1"/>
    <property type="molecule type" value="Genomic_DNA"/>
</dbReference>
<dbReference type="GO" id="GO:0050480">
    <property type="term" value="F:imidazolonepropionase activity"/>
    <property type="evidence" value="ECO:0007669"/>
    <property type="project" value="UniProtKB-EC"/>
</dbReference>
<dbReference type="PANTHER" id="PTHR43135:SF3">
    <property type="entry name" value="ALPHA-D-RIBOSE 1-METHYLPHOSPHONATE 5-TRIPHOSPHATE DIPHOSPHATASE"/>
    <property type="match status" value="1"/>
</dbReference>